<proteinExistence type="predicted"/>
<gene>
    <name evidence="2" type="ORF">JOF55_000974</name>
</gene>
<protein>
    <submittedName>
        <fullName evidence="2">Uncharacterized protein</fullName>
    </submittedName>
</protein>
<sequence>MATSVIVALLAVASMVPTGETSWAPSAGASRTDGGFGGSGGAVVGEPVREPDVLPHPAIVNAIRPAAVSGSIRRKKLLRSFE</sequence>
<evidence type="ECO:0000313" key="2">
    <source>
        <dbReference type="EMBL" id="MDR7300793.1"/>
    </source>
</evidence>
<dbReference type="AlphaFoldDB" id="A0AAE4CNL7"/>
<comment type="caution">
    <text evidence="2">The sequence shown here is derived from an EMBL/GenBank/DDBJ whole genome shotgun (WGS) entry which is preliminary data.</text>
</comment>
<feature type="compositionally biased region" description="Gly residues" evidence="1">
    <location>
        <begin position="34"/>
        <end position="43"/>
    </location>
</feature>
<organism evidence="2 3">
    <name type="scientific">Haloactinomyces albus</name>
    <dbReference type="NCBI Taxonomy" id="1352928"/>
    <lineage>
        <taxon>Bacteria</taxon>
        <taxon>Bacillati</taxon>
        <taxon>Actinomycetota</taxon>
        <taxon>Actinomycetes</taxon>
        <taxon>Actinopolysporales</taxon>
        <taxon>Actinopolysporaceae</taxon>
        <taxon>Haloactinomyces</taxon>
    </lineage>
</organism>
<evidence type="ECO:0000313" key="3">
    <source>
        <dbReference type="Proteomes" id="UP001180845"/>
    </source>
</evidence>
<dbReference type="Proteomes" id="UP001180845">
    <property type="component" value="Unassembled WGS sequence"/>
</dbReference>
<evidence type="ECO:0000256" key="1">
    <source>
        <dbReference type="SAM" id="MobiDB-lite"/>
    </source>
</evidence>
<feature type="region of interest" description="Disordered" evidence="1">
    <location>
        <begin position="19"/>
        <end position="48"/>
    </location>
</feature>
<accession>A0AAE4CNL7</accession>
<reference evidence="2" key="1">
    <citation type="submission" date="2023-07" db="EMBL/GenBank/DDBJ databases">
        <title>Sequencing the genomes of 1000 actinobacteria strains.</title>
        <authorList>
            <person name="Klenk H.-P."/>
        </authorList>
    </citation>
    <scope>NUCLEOTIDE SEQUENCE</scope>
    <source>
        <strain evidence="2">DSM 45977</strain>
    </source>
</reference>
<name>A0AAE4CNL7_9ACTN</name>
<keyword evidence="3" id="KW-1185">Reference proteome</keyword>
<dbReference type="EMBL" id="JAVDXW010000001">
    <property type="protein sequence ID" value="MDR7300793.1"/>
    <property type="molecule type" value="Genomic_DNA"/>
</dbReference>